<reference evidence="7" key="1">
    <citation type="journal article" date="2016" name="Nature">
        <title>The genome of the seagrass Zostera marina reveals angiosperm adaptation to the sea.</title>
        <authorList>
            <person name="Olsen J.L."/>
            <person name="Rouze P."/>
            <person name="Verhelst B."/>
            <person name="Lin Y.-C."/>
            <person name="Bayer T."/>
            <person name="Collen J."/>
            <person name="Dattolo E."/>
            <person name="De Paoli E."/>
            <person name="Dittami S."/>
            <person name="Maumus F."/>
            <person name="Michel G."/>
            <person name="Kersting A."/>
            <person name="Lauritano C."/>
            <person name="Lohaus R."/>
            <person name="Toepel M."/>
            <person name="Tonon T."/>
            <person name="Vanneste K."/>
            <person name="Amirebrahimi M."/>
            <person name="Brakel J."/>
            <person name="Bostroem C."/>
            <person name="Chovatia M."/>
            <person name="Grimwood J."/>
            <person name="Jenkins J.W."/>
            <person name="Jueterbock A."/>
            <person name="Mraz A."/>
            <person name="Stam W.T."/>
            <person name="Tice H."/>
            <person name="Bornberg-Bauer E."/>
            <person name="Green P.J."/>
            <person name="Pearson G.A."/>
            <person name="Procaccini G."/>
            <person name="Duarte C.M."/>
            <person name="Schmutz J."/>
            <person name="Reusch T.B.H."/>
            <person name="Van de Peer Y."/>
        </authorList>
    </citation>
    <scope>NUCLEOTIDE SEQUENCE [LARGE SCALE GENOMIC DNA]</scope>
    <source>
        <strain evidence="7">cv. Finnish</strain>
    </source>
</reference>
<name>A0A0K9PY03_ZOSMR</name>
<dbReference type="Pfam" id="PF02902">
    <property type="entry name" value="Peptidase_C48"/>
    <property type="match status" value="1"/>
</dbReference>
<dbReference type="Proteomes" id="UP000036987">
    <property type="component" value="Unassembled WGS sequence"/>
</dbReference>
<proteinExistence type="inferred from homology"/>
<protein>
    <recommendedName>
        <fullName evidence="5">Ubiquitin-like protease family profile domain-containing protein</fullName>
    </recommendedName>
</protein>
<organism evidence="6 7">
    <name type="scientific">Zostera marina</name>
    <name type="common">Eelgrass</name>
    <dbReference type="NCBI Taxonomy" id="29655"/>
    <lineage>
        <taxon>Eukaryota</taxon>
        <taxon>Viridiplantae</taxon>
        <taxon>Streptophyta</taxon>
        <taxon>Embryophyta</taxon>
        <taxon>Tracheophyta</taxon>
        <taxon>Spermatophyta</taxon>
        <taxon>Magnoliopsida</taxon>
        <taxon>Liliopsida</taxon>
        <taxon>Zosteraceae</taxon>
        <taxon>Zostera</taxon>
    </lineage>
</organism>
<dbReference type="EMBL" id="LFYR01000513">
    <property type="protein sequence ID" value="KMZ73948.1"/>
    <property type="molecule type" value="Genomic_DNA"/>
</dbReference>
<evidence type="ECO:0000256" key="3">
    <source>
        <dbReference type="ARBA" id="ARBA00022801"/>
    </source>
</evidence>
<dbReference type="GO" id="GO:0006508">
    <property type="term" value="P:proteolysis"/>
    <property type="evidence" value="ECO:0007669"/>
    <property type="project" value="UniProtKB-KW"/>
</dbReference>
<evidence type="ECO:0000256" key="4">
    <source>
        <dbReference type="SAM" id="MobiDB-lite"/>
    </source>
</evidence>
<evidence type="ECO:0000256" key="1">
    <source>
        <dbReference type="ARBA" id="ARBA00005234"/>
    </source>
</evidence>
<dbReference type="PROSITE" id="PS50600">
    <property type="entry name" value="ULP_PROTEASE"/>
    <property type="match status" value="1"/>
</dbReference>
<dbReference type="Gene3D" id="3.40.395.10">
    <property type="entry name" value="Adenoviral Proteinase, Chain A"/>
    <property type="match status" value="1"/>
</dbReference>
<sequence length="287" mass="33901">MIKKEEGDDNRPETRSKNRIKLNKKYTSSDSAFKKVNVRKEDMLAVLDKEEKEKMSLFINTFKDKRTVRKMFSFNKITCPGQSILDIFEGKVTDPQVIDLYVEIIKDKLIKEEDKMSRVKFALSLMSSKVVGEAKDAGGKEKKRLMNLLVNRHDNWDSIRYILIPLNENDFHWHLMVVEIKLKRFLHVNSLSKTSSTKEFHRWVEWMKLFLKEKYGDYKEEEWESEIARWYPQQGAGEMLDSGIYMLKAIENIANGVHAVWKKNVPLDVELIRAKIFMEIMKMVKKI</sequence>
<dbReference type="GO" id="GO:0005634">
    <property type="term" value="C:nucleus"/>
    <property type="evidence" value="ECO:0000318"/>
    <property type="project" value="GO_Central"/>
</dbReference>
<dbReference type="GO" id="GO:0016929">
    <property type="term" value="F:deSUMOylase activity"/>
    <property type="evidence" value="ECO:0000318"/>
    <property type="project" value="GO_Central"/>
</dbReference>
<dbReference type="AlphaFoldDB" id="A0A0K9PY03"/>
<evidence type="ECO:0000313" key="7">
    <source>
        <dbReference type="Proteomes" id="UP000036987"/>
    </source>
</evidence>
<comment type="similarity">
    <text evidence="1">Belongs to the peptidase C48 family.</text>
</comment>
<evidence type="ECO:0000259" key="5">
    <source>
        <dbReference type="PROSITE" id="PS50600"/>
    </source>
</evidence>
<dbReference type="GO" id="GO:0016926">
    <property type="term" value="P:protein desumoylation"/>
    <property type="evidence" value="ECO:0000318"/>
    <property type="project" value="GO_Central"/>
</dbReference>
<evidence type="ECO:0000313" key="6">
    <source>
        <dbReference type="EMBL" id="KMZ73948.1"/>
    </source>
</evidence>
<comment type="caution">
    <text evidence="6">The sequence shown here is derived from an EMBL/GenBank/DDBJ whole genome shotgun (WGS) entry which is preliminary data.</text>
</comment>
<keyword evidence="2" id="KW-0645">Protease</keyword>
<dbReference type="InterPro" id="IPR003653">
    <property type="entry name" value="Peptidase_C48_C"/>
</dbReference>
<keyword evidence="7" id="KW-1185">Reference proteome</keyword>
<feature type="compositionally biased region" description="Basic and acidic residues" evidence="4">
    <location>
        <begin position="1"/>
        <end position="16"/>
    </location>
</feature>
<keyword evidence="3" id="KW-0378">Hydrolase</keyword>
<dbReference type="InterPro" id="IPR038765">
    <property type="entry name" value="Papain-like_cys_pep_sf"/>
</dbReference>
<feature type="region of interest" description="Disordered" evidence="4">
    <location>
        <begin position="1"/>
        <end position="21"/>
    </location>
</feature>
<dbReference type="SUPFAM" id="SSF54001">
    <property type="entry name" value="Cysteine proteinases"/>
    <property type="match status" value="1"/>
</dbReference>
<accession>A0A0K9PY03</accession>
<evidence type="ECO:0000256" key="2">
    <source>
        <dbReference type="ARBA" id="ARBA00022670"/>
    </source>
</evidence>
<gene>
    <name evidence="6" type="ORF">ZOSMA_139G00260</name>
</gene>
<feature type="domain" description="Ubiquitin-like protease family profile" evidence="5">
    <location>
        <begin position="36"/>
        <end position="253"/>
    </location>
</feature>
<dbReference type="OrthoDB" id="198735at2759"/>